<name>A0AAW8SYU4_9ENTE</name>
<dbReference type="Proteomes" id="UP001249240">
    <property type="component" value="Unassembled WGS sequence"/>
</dbReference>
<gene>
    <name evidence="1" type="ORF">P7D78_17940</name>
</gene>
<organism evidence="1 2">
    <name type="scientific">Enterococcus raffinosus</name>
    <dbReference type="NCBI Taxonomy" id="71452"/>
    <lineage>
        <taxon>Bacteria</taxon>
        <taxon>Bacillati</taxon>
        <taxon>Bacillota</taxon>
        <taxon>Bacilli</taxon>
        <taxon>Lactobacillales</taxon>
        <taxon>Enterococcaceae</taxon>
        <taxon>Enterococcus</taxon>
    </lineage>
</organism>
<dbReference type="EMBL" id="JARPXM010000025">
    <property type="protein sequence ID" value="MDT2539990.1"/>
    <property type="molecule type" value="Genomic_DNA"/>
</dbReference>
<dbReference type="SUPFAM" id="SSF50969">
    <property type="entry name" value="YVTN repeat-like/Quinoprotein amine dehydrogenase"/>
    <property type="match status" value="1"/>
</dbReference>
<dbReference type="AlphaFoldDB" id="A0AAW8SYU4"/>
<accession>A0AAW8SYU4</accession>
<proteinExistence type="predicted"/>
<evidence type="ECO:0000313" key="2">
    <source>
        <dbReference type="Proteomes" id="UP001249240"/>
    </source>
</evidence>
<evidence type="ECO:0000313" key="1">
    <source>
        <dbReference type="EMBL" id="MDT2539990.1"/>
    </source>
</evidence>
<sequence>MEAKSLKKIISRLTNWLRHFLTGSFYNRKNVWQAFPAFFDAAAEKTYRVPGLKKARTLNQNHESVDCPSMTPQGMTLTENYLLISAYCYDHRHHSVIYVLDRQTGIHLKTIPLPDLPHAGGLAYDPIHKKIWISNTAGKHAAVATIHLEDIDNYNELNGPIAYREKVAIKELPRASAITYDHGYLVVALFSLKTFGQVVCYPIDEDGALANPTKKTLVESPYGALAIPQKIQGVTFYKKYLLLSQSWGKQPGQIFIFDIQQTTDFSDPSQAVKIIDTPPYLEQIYVEDDQLYTLFESGSSAYRKKTTLVMKDIFQLDIEKLLDI</sequence>
<protein>
    <submittedName>
        <fullName evidence="1">Uncharacterized protein</fullName>
    </submittedName>
</protein>
<comment type="caution">
    <text evidence="1">The sequence shown here is derived from an EMBL/GenBank/DDBJ whole genome shotgun (WGS) entry which is preliminary data.</text>
</comment>
<dbReference type="RefSeq" id="WP_260457497.1">
    <property type="nucleotide sequence ID" value="NZ_CP104393.1"/>
</dbReference>
<reference evidence="1" key="1">
    <citation type="submission" date="2023-03" db="EMBL/GenBank/DDBJ databases">
        <authorList>
            <person name="Shen W."/>
            <person name="Cai J."/>
        </authorList>
    </citation>
    <scope>NUCLEOTIDE SEQUENCE</scope>
    <source>
        <strain evidence="1">B646-2</strain>
    </source>
</reference>
<dbReference type="InterPro" id="IPR011044">
    <property type="entry name" value="Quino_amine_DH_bsu"/>
</dbReference>